<proteinExistence type="predicted"/>
<dbReference type="Proteomes" id="UP000070544">
    <property type="component" value="Unassembled WGS sequence"/>
</dbReference>
<protein>
    <recommendedName>
        <fullName evidence="4">F-box domain-containing protein</fullName>
    </recommendedName>
</protein>
<feature type="compositionally biased region" description="Polar residues" evidence="1">
    <location>
        <begin position="22"/>
        <end position="31"/>
    </location>
</feature>
<sequence length="582" mass="66142">MSKRKQPPTEGAHVAKRVCRSEPTSSLSQLRSVLAPIRRNGTSGQPRSQHTKPIKGTTRQKVAEVRPDEPPPILRKSVRLAAKKAIIIDRSDAVQQDEICNLRNCISVSIPQHSTTIPIQTLTDIPGEIMDIIVGYLPARATFWLAQCCRAMDEVVRAVHYVNGSLPVAVVVVEQSKRADDRNKYESFRFHVDADAIPRMKRYGTSHLWRSWVPFAYDRSFDLPVEAVRLRKDSLFHFSRSERHISSLAGRLVRLAACVEVPIFFSGYGPHAGFFTSDIWTLALHHAMLAVGRRDVLLISAELRIMPKLMQERSSAAMVEPMARALRPPFLTVLNPQYNGSKVPGVQRLEGCVDRSFYPGLSQWPDLRVALLWGSDEEPWDGETIEQTLFGATSLEFLRTPYISVKRIRDGLNTLTSLRVLDTVIEEEDELTVIAQFPLLRELRKILYHQDKFHAAVEGGSCDYRHIQSVHVLVHDTQDFLPQYLEVMWSDLICAFPDITDLDIYLSRGLGLRDGKILFMKSRRRIGELETKLVEESFRKMRRGRWCNLRRLTVSFTGQFACDVSTTWLKPPPVGGILRRGV</sequence>
<accession>A0A138ZWI9</accession>
<organism evidence="2 3">
    <name type="scientific">Gonapodya prolifera (strain JEL478)</name>
    <name type="common">Monoblepharis prolifera</name>
    <dbReference type="NCBI Taxonomy" id="1344416"/>
    <lineage>
        <taxon>Eukaryota</taxon>
        <taxon>Fungi</taxon>
        <taxon>Fungi incertae sedis</taxon>
        <taxon>Chytridiomycota</taxon>
        <taxon>Chytridiomycota incertae sedis</taxon>
        <taxon>Monoblepharidomycetes</taxon>
        <taxon>Monoblepharidales</taxon>
        <taxon>Gonapodyaceae</taxon>
        <taxon>Gonapodya</taxon>
    </lineage>
</organism>
<gene>
    <name evidence="2" type="ORF">M427DRAFT_161316</name>
</gene>
<name>A0A138ZWI9_GONPJ</name>
<feature type="region of interest" description="Disordered" evidence="1">
    <location>
        <begin position="1"/>
        <end position="70"/>
    </location>
</feature>
<keyword evidence="3" id="KW-1185">Reference proteome</keyword>
<evidence type="ECO:0000313" key="2">
    <source>
        <dbReference type="EMBL" id="KXS08814.1"/>
    </source>
</evidence>
<evidence type="ECO:0000313" key="3">
    <source>
        <dbReference type="Proteomes" id="UP000070544"/>
    </source>
</evidence>
<evidence type="ECO:0008006" key="4">
    <source>
        <dbReference type="Google" id="ProtNLM"/>
    </source>
</evidence>
<dbReference type="EMBL" id="KQ965968">
    <property type="protein sequence ID" value="KXS08814.1"/>
    <property type="molecule type" value="Genomic_DNA"/>
</dbReference>
<evidence type="ECO:0000256" key="1">
    <source>
        <dbReference type="SAM" id="MobiDB-lite"/>
    </source>
</evidence>
<dbReference type="AlphaFoldDB" id="A0A138ZWI9"/>
<reference evidence="2 3" key="1">
    <citation type="journal article" date="2015" name="Genome Biol. Evol.">
        <title>Phylogenomic analyses indicate that early fungi evolved digesting cell walls of algal ancestors of land plants.</title>
        <authorList>
            <person name="Chang Y."/>
            <person name="Wang S."/>
            <person name="Sekimoto S."/>
            <person name="Aerts A.L."/>
            <person name="Choi C."/>
            <person name="Clum A."/>
            <person name="LaButti K.M."/>
            <person name="Lindquist E.A."/>
            <person name="Yee Ngan C."/>
            <person name="Ohm R.A."/>
            <person name="Salamov A.A."/>
            <person name="Grigoriev I.V."/>
            <person name="Spatafora J.W."/>
            <person name="Berbee M.L."/>
        </authorList>
    </citation>
    <scope>NUCLEOTIDE SEQUENCE [LARGE SCALE GENOMIC DNA]</scope>
    <source>
        <strain evidence="2 3">JEL478</strain>
    </source>
</reference>